<evidence type="ECO:0000256" key="11">
    <source>
        <dbReference type="ARBA" id="ARBA00023236"/>
    </source>
</evidence>
<keyword evidence="3 12" id="KW-0235">DNA replication</keyword>
<comment type="similarity">
    <text evidence="1 12 13">Belongs to the peptidase S24 family.</text>
</comment>
<comment type="caution">
    <text evidence="16">The sequence shown here is derived from an EMBL/GenBank/DDBJ whole genome shotgun (WGS) entry which is preliminary data.</text>
</comment>
<comment type="catalytic activity">
    <reaction evidence="12">
        <text>Hydrolysis of Ala-|-Gly bond in repressor LexA.</text>
        <dbReference type="EC" id="3.4.21.88"/>
    </reaction>
</comment>
<evidence type="ECO:0000313" key="17">
    <source>
        <dbReference type="Proteomes" id="UP001243846"/>
    </source>
</evidence>
<keyword evidence="9 12" id="KW-0804">Transcription</keyword>
<evidence type="ECO:0000256" key="10">
    <source>
        <dbReference type="ARBA" id="ARBA00023204"/>
    </source>
</evidence>
<keyword evidence="7 12" id="KW-0805">Transcription regulation</keyword>
<protein>
    <recommendedName>
        <fullName evidence="12">LexA repressor</fullName>
        <ecNumber evidence="12">3.4.21.88</ecNumber>
    </recommendedName>
</protein>
<dbReference type="InterPro" id="IPR036390">
    <property type="entry name" value="WH_DNA-bd_sf"/>
</dbReference>
<keyword evidence="8 12" id="KW-0238">DNA-binding</keyword>
<dbReference type="InterPro" id="IPR036286">
    <property type="entry name" value="LexA/Signal_pep-like_sf"/>
</dbReference>
<feature type="domain" description="LexA repressor DNA-binding" evidence="15">
    <location>
        <begin position="2"/>
        <end position="63"/>
    </location>
</feature>
<comment type="caution">
    <text evidence="12">Lacks conserved residue(s) required for the propagation of feature annotation.</text>
</comment>
<evidence type="ECO:0000256" key="8">
    <source>
        <dbReference type="ARBA" id="ARBA00023125"/>
    </source>
</evidence>
<dbReference type="PANTHER" id="PTHR33516">
    <property type="entry name" value="LEXA REPRESSOR"/>
    <property type="match status" value="1"/>
</dbReference>
<dbReference type="Gene3D" id="1.10.10.10">
    <property type="entry name" value="Winged helix-like DNA-binding domain superfamily/Winged helix DNA-binding domain"/>
    <property type="match status" value="1"/>
</dbReference>
<evidence type="ECO:0000256" key="7">
    <source>
        <dbReference type="ARBA" id="ARBA00023015"/>
    </source>
</evidence>
<organism evidence="16 17">
    <name type="scientific">Paracoccus cavernae</name>
    <dbReference type="NCBI Taxonomy" id="1571207"/>
    <lineage>
        <taxon>Bacteria</taxon>
        <taxon>Pseudomonadati</taxon>
        <taxon>Pseudomonadota</taxon>
        <taxon>Alphaproteobacteria</taxon>
        <taxon>Rhodobacterales</taxon>
        <taxon>Paracoccaceae</taxon>
        <taxon>Paracoccus</taxon>
    </lineage>
</organism>
<dbReference type="Proteomes" id="UP001243846">
    <property type="component" value="Unassembled WGS sequence"/>
</dbReference>
<keyword evidence="6 12" id="KW-0068">Autocatalytic cleavage</keyword>
<feature type="domain" description="Peptidase S24/S26A/S26B/S26C" evidence="14">
    <location>
        <begin position="111"/>
        <end position="227"/>
    </location>
</feature>
<feature type="DNA-binding region" description="H-T-H motif" evidence="12">
    <location>
        <begin position="26"/>
        <end position="46"/>
    </location>
</feature>
<dbReference type="InterPro" id="IPR006199">
    <property type="entry name" value="LexA_DNA-bd_dom"/>
</dbReference>
<dbReference type="InterPro" id="IPR039418">
    <property type="entry name" value="LexA-like"/>
</dbReference>
<dbReference type="SUPFAM" id="SSF51306">
    <property type="entry name" value="LexA/Signal peptidase"/>
    <property type="match status" value="1"/>
</dbReference>
<reference evidence="17" key="1">
    <citation type="journal article" date="2019" name="Int. J. Syst. Evol. Microbiol.">
        <title>The Global Catalogue of Microorganisms (GCM) 10K type strain sequencing project: providing services to taxonomists for standard genome sequencing and annotation.</title>
        <authorList>
            <consortium name="The Broad Institute Genomics Platform"/>
            <consortium name="The Broad Institute Genome Sequencing Center for Infectious Disease"/>
            <person name="Wu L."/>
            <person name="Ma J."/>
        </authorList>
    </citation>
    <scope>NUCLEOTIDE SEQUENCE [LARGE SCALE GENOMIC DNA]</scope>
    <source>
        <strain evidence="17">CECT 8482</strain>
    </source>
</reference>
<dbReference type="PANTHER" id="PTHR33516:SF2">
    <property type="entry name" value="LEXA REPRESSOR-RELATED"/>
    <property type="match status" value="1"/>
</dbReference>
<feature type="active site" description="For autocatalytic cleavage activity" evidence="12">
    <location>
        <position position="192"/>
    </location>
</feature>
<dbReference type="Gene3D" id="2.10.109.10">
    <property type="entry name" value="Umud Fragment, subunit A"/>
    <property type="match status" value="1"/>
</dbReference>
<dbReference type="NCBIfam" id="TIGR00498">
    <property type="entry name" value="lexA"/>
    <property type="match status" value="1"/>
</dbReference>
<evidence type="ECO:0000256" key="9">
    <source>
        <dbReference type="ARBA" id="ARBA00023163"/>
    </source>
</evidence>
<proteinExistence type="inferred from homology"/>
<evidence type="ECO:0000256" key="5">
    <source>
        <dbReference type="ARBA" id="ARBA00022801"/>
    </source>
</evidence>
<evidence type="ECO:0000256" key="12">
    <source>
        <dbReference type="HAMAP-Rule" id="MF_00015"/>
    </source>
</evidence>
<dbReference type="CDD" id="cd06529">
    <property type="entry name" value="S24_LexA-like"/>
    <property type="match status" value="1"/>
</dbReference>
<keyword evidence="2 12" id="KW-0678">Repressor</keyword>
<comment type="subunit">
    <text evidence="12">Homodimer.</text>
</comment>
<name>A0ABT8D5V4_9RHOB</name>
<dbReference type="InterPro" id="IPR006200">
    <property type="entry name" value="LexA"/>
</dbReference>
<dbReference type="PRINTS" id="PR00726">
    <property type="entry name" value="LEXASERPTASE"/>
</dbReference>
<dbReference type="HAMAP" id="MF_00015">
    <property type="entry name" value="LexA"/>
    <property type="match status" value="1"/>
</dbReference>
<dbReference type="InterPro" id="IPR036388">
    <property type="entry name" value="WH-like_DNA-bd_sf"/>
</dbReference>
<dbReference type="EC" id="3.4.21.88" evidence="12"/>
<evidence type="ECO:0000256" key="13">
    <source>
        <dbReference type="RuleBase" id="RU003991"/>
    </source>
</evidence>
<gene>
    <name evidence="12 16" type="primary">lexA</name>
    <name evidence="16" type="ORF">QWZ10_10690</name>
</gene>
<evidence type="ECO:0000256" key="3">
    <source>
        <dbReference type="ARBA" id="ARBA00022705"/>
    </source>
</evidence>
<dbReference type="InterPro" id="IPR050077">
    <property type="entry name" value="LexA_repressor"/>
</dbReference>
<keyword evidence="5 12" id="KW-0378">Hydrolase</keyword>
<evidence type="ECO:0000256" key="6">
    <source>
        <dbReference type="ARBA" id="ARBA00022813"/>
    </source>
</evidence>
<dbReference type="Pfam" id="PF00717">
    <property type="entry name" value="Peptidase_S24"/>
    <property type="match status" value="1"/>
</dbReference>
<dbReference type="Pfam" id="PF01726">
    <property type="entry name" value="LexA_DNA_bind"/>
    <property type="match status" value="1"/>
</dbReference>
<keyword evidence="11 12" id="KW-0742">SOS response</keyword>
<dbReference type="InterPro" id="IPR006197">
    <property type="entry name" value="Peptidase_S24_LexA"/>
</dbReference>
<dbReference type="SUPFAM" id="SSF46785">
    <property type="entry name" value="Winged helix' DNA-binding domain"/>
    <property type="match status" value="1"/>
</dbReference>
<keyword evidence="4 12" id="KW-0227">DNA damage</keyword>
<keyword evidence="10 12" id="KW-0234">DNA repair</keyword>
<accession>A0ABT8D5V4</accession>
<dbReference type="InterPro" id="IPR015927">
    <property type="entry name" value="Peptidase_S24_S26A/B/C"/>
</dbReference>
<keyword evidence="17" id="KW-1185">Reference proteome</keyword>
<feature type="site" description="Cleavage; by autolysis" evidence="12">
    <location>
        <begin position="118"/>
        <end position="119"/>
    </location>
</feature>
<evidence type="ECO:0000256" key="4">
    <source>
        <dbReference type="ARBA" id="ARBA00022763"/>
    </source>
</evidence>
<evidence type="ECO:0000259" key="14">
    <source>
        <dbReference type="Pfam" id="PF00717"/>
    </source>
</evidence>
<evidence type="ECO:0000256" key="2">
    <source>
        <dbReference type="ARBA" id="ARBA00022491"/>
    </source>
</evidence>
<sequence>MLTKKQIQLLEFIQARLARDGVPPSFDEMKLALDLRSKSGIHRLVTALEERGFIRRLPHRARALEILRLPDALNKGSDFKPRAIEGGKAAPHPAAPRDAIPLVESSAIELPVMGRIAAGVPIEAISEISHHIAVPGSMLSSRDHHYALEVRGDLMIEAGINDGDVVVIREQNSADNGDIVVALIEGHEATLKRYRRKNGLIALEAANQAYETRLLPEHMVKVQGRLVGLIRSY</sequence>
<dbReference type="GO" id="GO:0004252">
    <property type="term" value="F:serine-type endopeptidase activity"/>
    <property type="evidence" value="ECO:0007669"/>
    <property type="project" value="UniProtKB-EC"/>
</dbReference>
<comment type="function">
    <text evidence="12">Represses a number of genes involved in the response to DNA damage (SOS response), including recA and lexA. In the presence of single-stranded DNA, RecA interacts with LexA causing an autocatalytic cleavage which disrupts the DNA-binding part of LexA, leading to derepression of the SOS regulon and eventually DNA repair.</text>
</comment>
<evidence type="ECO:0000259" key="15">
    <source>
        <dbReference type="Pfam" id="PF01726"/>
    </source>
</evidence>
<evidence type="ECO:0000313" key="16">
    <source>
        <dbReference type="EMBL" id="MDN3712145.1"/>
    </source>
</evidence>
<evidence type="ECO:0000256" key="1">
    <source>
        <dbReference type="ARBA" id="ARBA00007484"/>
    </source>
</evidence>
<dbReference type="EMBL" id="JAUFRC010000001">
    <property type="protein sequence ID" value="MDN3712145.1"/>
    <property type="molecule type" value="Genomic_DNA"/>
</dbReference>